<evidence type="ECO:0000256" key="1">
    <source>
        <dbReference type="ARBA" id="ARBA00006754"/>
    </source>
</evidence>
<dbReference type="EMBL" id="CAFABK010000002">
    <property type="protein sequence ID" value="CAB4819554.1"/>
    <property type="molecule type" value="Genomic_DNA"/>
</dbReference>
<evidence type="ECO:0000256" key="2">
    <source>
        <dbReference type="SAM" id="MobiDB-lite"/>
    </source>
</evidence>
<dbReference type="Gene3D" id="1.10.10.2840">
    <property type="entry name" value="PucR C-terminal helix-turn-helix domain"/>
    <property type="match status" value="1"/>
</dbReference>
<evidence type="ECO:0000259" key="5">
    <source>
        <dbReference type="Pfam" id="PF17853"/>
    </source>
</evidence>
<feature type="domain" description="PucR C-terminal helix-turn-helix" evidence="3">
    <location>
        <begin position="369"/>
        <end position="426"/>
    </location>
</feature>
<protein>
    <submittedName>
        <fullName evidence="6">Unannotated protein</fullName>
    </submittedName>
</protein>
<dbReference type="AlphaFoldDB" id="A0A6J6ZFX0"/>
<feature type="domain" description="CdaR GGDEF-like" evidence="5">
    <location>
        <begin position="197"/>
        <end position="319"/>
    </location>
</feature>
<proteinExistence type="inferred from homology"/>
<dbReference type="Pfam" id="PF13556">
    <property type="entry name" value="HTH_30"/>
    <property type="match status" value="1"/>
</dbReference>
<organism evidence="6">
    <name type="scientific">freshwater metagenome</name>
    <dbReference type="NCBI Taxonomy" id="449393"/>
    <lineage>
        <taxon>unclassified sequences</taxon>
        <taxon>metagenomes</taxon>
        <taxon>ecological metagenomes</taxon>
    </lineage>
</organism>
<feature type="domain" description="RsbT co-antagonist protein RsbRD N-terminal" evidence="4">
    <location>
        <begin position="42"/>
        <end position="181"/>
    </location>
</feature>
<evidence type="ECO:0000259" key="3">
    <source>
        <dbReference type="Pfam" id="PF13556"/>
    </source>
</evidence>
<gene>
    <name evidence="6" type="ORF">UFOPK3204_00064</name>
</gene>
<accession>A0A6J6ZFX0</accession>
<dbReference type="InterPro" id="IPR025736">
    <property type="entry name" value="PucR_C-HTH_dom"/>
</dbReference>
<dbReference type="InterPro" id="IPR025751">
    <property type="entry name" value="RsbRD_N_dom"/>
</dbReference>
<feature type="region of interest" description="Disordered" evidence="2">
    <location>
        <begin position="441"/>
        <end position="461"/>
    </location>
</feature>
<reference evidence="6" key="1">
    <citation type="submission" date="2020-05" db="EMBL/GenBank/DDBJ databases">
        <authorList>
            <person name="Chiriac C."/>
            <person name="Salcher M."/>
            <person name="Ghai R."/>
            <person name="Kavagutti S V."/>
        </authorList>
    </citation>
    <scope>NUCLEOTIDE SEQUENCE</scope>
</reference>
<evidence type="ECO:0000259" key="4">
    <source>
        <dbReference type="Pfam" id="PF14361"/>
    </source>
</evidence>
<sequence length="461" mass="50485">MTNKSGCDAISTMRTENGIGGDKHVPQMGWAVSLIEGSLEVLAEAMTQAISENIQEYRALDDPTDHAEMLSSCIEHLRVFELHVRTGQRPDSTDFAFVGALAARRAQEGIPLHSYLATYRVAQLAAWRHLRLLAGERGISNSKVLDLSTYWLEYIDVATGEAAQAFLTEQERLVRASGRERRDVLDLLLSGSMTAEEAEVRALSVGLTSGMLRFAVVVVRASANTPQNGGSAGHVSDGLAREFFELESLKPFVVDRFDEIVAIVPLSRKSARELAEPVERVLKLLNRTTAQTLMAGIGLEFASLTEARLGYLEATRAIELMKENAVSLALADVPLMDYLPAFGDQTAHRLVPVHLAKAIADDRRQGGVLIETLMQYEAACLSVTETAAAMYVHPNTVYYRLARLSELTGVDVRRFTQLVQLLLAVKLVPFEPTEAVAVAVGPKGRSQQNGRARASVRRSTR</sequence>
<dbReference type="InterPro" id="IPR042070">
    <property type="entry name" value="PucR_C-HTH_sf"/>
</dbReference>
<dbReference type="Pfam" id="PF14361">
    <property type="entry name" value="RsbRD_N"/>
    <property type="match status" value="1"/>
</dbReference>
<dbReference type="InterPro" id="IPR041522">
    <property type="entry name" value="CdaR_GGDEF"/>
</dbReference>
<name>A0A6J6ZFX0_9ZZZZ</name>
<evidence type="ECO:0000313" key="6">
    <source>
        <dbReference type="EMBL" id="CAB4819554.1"/>
    </source>
</evidence>
<dbReference type="PANTHER" id="PTHR33744">
    <property type="entry name" value="CARBOHYDRATE DIACID REGULATOR"/>
    <property type="match status" value="1"/>
</dbReference>
<dbReference type="Pfam" id="PF17853">
    <property type="entry name" value="GGDEF_2"/>
    <property type="match status" value="1"/>
</dbReference>
<dbReference type="InterPro" id="IPR051448">
    <property type="entry name" value="CdaR-like_regulators"/>
</dbReference>
<comment type="similarity">
    <text evidence="1">Belongs to the CdaR family.</text>
</comment>
<dbReference type="PANTHER" id="PTHR33744:SF1">
    <property type="entry name" value="DNA-BINDING TRANSCRIPTIONAL ACTIVATOR ADER"/>
    <property type="match status" value="1"/>
</dbReference>